<proteinExistence type="predicted"/>
<accession>A0AAE0CS86</accession>
<gene>
    <name evidence="2" type="ORF">Ddye_000068</name>
</gene>
<comment type="caution">
    <text evidence="2">The sequence shown here is derived from an EMBL/GenBank/DDBJ whole genome shotgun (WGS) entry which is preliminary data.</text>
</comment>
<protein>
    <submittedName>
        <fullName evidence="2">Uncharacterized protein</fullName>
    </submittedName>
</protein>
<reference evidence="2" key="1">
    <citation type="journal article" date="2023" name="Plant J.">
        <title>Genome sequences and population genomics provide insights into the demographic history, inbreeding, and mutation load of two 'living fossil' tree species of Dipteronia.</title>
        <authorList>
            <person name="Feng Y."/>
            <person name="Comes H.P."/>
            <person name="Chen J."/>
            <person name="Zhu S."/>
            <person name="Lu R."/>
            <person name="Zhang X."/>
            <person name="Li P."/>
            <person name="Qiu J."/>
            <person name="Olsen K.M."/>
            <person name="Qiu Y."/>
        </authorList>
    </citation>
    <scope>NUCLEOTIDE SEQUENCE</scope>
    <source>
        <strain evidence="2">KIB01</strain>
    </source>
</reference>
<dbReference type="AlphaFoldDB" id="A0AAE0CS86"/>
<organism evidence="2 3">
    <name type="scientific">Dipteronia dyeriana</name>
    <dbReference type="NCBI Taxonomy" id="168575"/>
    <lineage>
        <taxon>Eukaryota</taxon>
        <taxon>Viridiplantae</taxon>
        <taxon>Streptophyta</taxon>
        <taxon>Embryophyta</taxon>
        <taxon>Tracheophyta</taxon>
        <taxon>Spermatophyta</taxon>
        <taxon>Magnoliopsida</taxon>
        <taxon>eudicotyledons</taxon>
        <taxon>Gunneridae</taxon>
        <taxon>Pentapetalae</taxon>
        <taxon>rosids</taxon>
        <taxon>malvids</taxon>
        <taxon>Sapindales</taxon>
        <taxon>Sapindaceae</taxon>
        <taxon>Hippocastanoideae</taxon>
        <taxon>Acereae</taxon>
        <taxon>Dipteronia</taxon>
    </lineage>
</organism>
<keyword evidence="3" id="KW-1185">Reference proteome</keyword>
<evidence type="ECO:0000313" key="3">
    <source>
        <dbReference type="Proteomes" id="UP001280121"/>
    </source>
</evidence>
<dbReference type="Proteomes" id="UP001280121">
    <property type="component" value="Unassembled WGS sequence"/>
</dbReference>
<evidence type="ECO:0000256" key="1">
    <source>
        <dbReference type="SAM" id="MobiDB-lite"/>
    </source>
</evidence>
<dbReference type="EMBL" id="JANJYI010000001">
    <property type="protein sequence ID" value="KAK2661494.1"/>
    <property type="molecule type" value="Genomic_DNA"/>
</dbReference>
<name>A0AAE0CS86_9ROSI</name>
<feature type="region of interest" description="Disordered" evidence="1">
    <location>
        <begin position="1"/>
        <end position="23"/>
    </location>
</feature>
<evidence type="ECO:0000313" key="2">
    <source>
        <dbReference type="EMBL" id="KAK2661494.1"/>
    </source>
</evidence>
<sequence length="118" mass="12415">MWANLLHSGGRKRSDASANGAVTDLEHGDAVPAANVGSSKVLALAKPDAGKLIIATVAFLFASVSIKSMDSSSNNDVIPSLGEEEEGNDIMEPIEANSRSNTPTESGQFLWTTIWTNL</sequence>